<dbReference type="Proteomes" id="UP001056429">
    <property type="component" value="Unassembled WGS sequence"/>
</dbReference>
<sequence length="565" mass="67551">MKFKDFEYKRADIKDIKRNFQVLIKKFNEADSFEEQCSVIDEINIIRDDFTSMNSLSFIRKSLGVNKEFYSKELDYYDEAEPILDGLVCDYYKALDNSKFKDLHREKYGDQLFNLAEMKMKCISDNIIEELQQEKKLVTEYVNRGQSFKIEFEGEELGRWDFDPYIDSQDRNIRKRAFEVQTELYKEHEKEMQEIFDRFVKLRHKMALKMGYENFVDMGYARMNRIGYDKDMVAKFRKQVLEYVVPLNKELIRRQAERLGIETVKYYDEAVQFLDGNAELKGDINLIIEKTLKMYKELSPETSEFFKYIVEKDLFDVENREGKEEGGFCEYIPKYKAPFIYSVYRGTIDDFNVFTHEAGHAFQKYLCANYEIPEYCSSSEDISEIHSMSMEFLTEPWGEDFFGEDAEKYKFSHMCNALSLLTYICVVDEFQHFIYEKPEATYEERNSFWRELEKKYLPYRDYEENTFLDKGAYWLRQSHIFWGPFYYIDYGLAQVAAFNFWYKAKENREEAWKDYMKVCKSGGSKSFVEVVKLGNLKNPFEEGSIEKIAQSIREWVLGVEEELAK</sequence>
<dbReference type="SUPFAM" id="SSF55486">
    <property type="entry name" value="Metalloproteases ('zincins'), catalytic domain"/>
    <property type="match status" value="1"/>
</dbReference>
<dbReference type="CDD" id="cd09606">
    <property type="entry name" value="M3B_PepF"/>
    <property type="match status" value="1"/>
</dbReference>
<gene>
    <name evidence="1" type="ORF">KDK92_04570</name>
</gene>
<comment type="caution">
    <text evidence="1">The sequence shown here is derived from an EMBL/GenBank/DDBJ whole genome shotgun (WGS) entry which is preliminary data.</text>
</comment>
<dbReference type="EMBL" id="JAGSOJ010000001">
    <property type="protein sequence ID" value="MCM1989005.1"/>
    <property type="molecule type" value="Genomic_DNA"/>
</dbReference>
<dbReference type="PANTHER" id="PTHR11804:SF28">
    <property type="entry name" value="OLIGOENDOPEPTIDASE F"/>
    <property type="match status" value="1"/>
</dbReference>
<protein>
    <submittedName>
        <fullName evidence="1">M3 family oligoendopeptidase</fullName>
    </submittedName>
</protein>
<reference evidence="1" key="1">
    <citation type="journal article" date="2021" name="mSystems">
        <title>Bacteria and Archaea Synergistically Convert Glycine Betaine to Biogenic Methane in the Formosa Cold Seep of the South China Sea.</title>
        <authorList>
            <person name="Li L."/>
            <person name="Zhang W."/>
            <person name="Zhang S."/>
            <person name="Song L."/>
            <person name="Sun Q."/>
            <person name="Zhang H."/>
            <person name="Xiang H."/>
            <person name="Dong X."/>
        </authorList>
    </citation>
    <scope>NUCLEOTIDE SEQUENCE</scope>
    <source>
        <strain evidence="1">ZWT</strain>
    </source>
</reference>
<evidence type="ECO:0000313" key="1">
    <source>
        <dbReference type="EMBL" id="MCM1989005.1"/>
    </source>
</evidence>
<accession>A0A9J6NZH0</accession>
<dbReference type="RefSeq" id="WP_250857871.1">
    <property type="nucleotide sequence ID" value="NZ_JAGSOJ010000001.1"/>
</dbReference>
<name>A0A9J6NZH0_9CLOT</name>
<reference evidence="1" key="2">
    <citation type="submission" date="2021-04" db="EMBL/GenBank/DDBJ databases">
        <authorList>
            <person name="Dong X."/>
        </authorList>
    </citation>
    <scope>NUCLEOTIDE SEQUENCE</scope>
    <source>
        <strain evidence="1">ZWT</strain>
    </source>
</reference>
<keyword evidence="2" id="KW-1185">Reference proteome</keyword>
<evidence type="ECO:0000313" key="2">
    <source>
        <dbReference type="Proteomes" id="UP001056429"/>
    </source>
</evidence>
<dbReference type="GO" id="GO:0006518">
    <property type="term" value="P:peptide metabolic process"/>
    <property type="evidence" value="ECO:0007669"/>
    <property type="project" value="TreeGrafter"/>
</dbReference>
<dbReference type="AlphaFoldDB" id="A0A9J6NZH0"/>
<dbReference type="Gene3D" id="1.10.1370.30">
    <property type="match status" value="1"/>
</dbReference>
<dbReference type="GO" id="GO:0006508">
    <property type="term" value="P:proteolysis"/>
    <property type="evidence" value="ECO:0007669"/>
    <property type="project" value="InterPro"/>
</dbReference>
<dbReference type="GO" id="GO:0004222">
    <property type="term" value="F:metalloendopeptidase activity"/>
    <property type="evidence" value="ECO:0007669"/>
    <property type="project" value="InterPro"/>
</dbReference>
<dbReference type="InterPro" id="IPR011976">
    <property type="entry name" value="Pept_M3B_oligopep-rel"/>
</dbReference>
<organism evidence="1 2">
    <name type="scientific">Oceanirhabdus seepicola</name>
    <dbReference type="NCBI Taxonomy" id="2828781"/>
    <lineage>
        <taxon>Bacteria</taxon>
        <taxon>Bacillati</taxon>
        <taxon>Bacillota</taxon>
        <taxon>Clostridia</taxon>
        <taxon>Eubacteriales</taxon>
        <taxon>Clostridiaceae</taxon>
        <taxon>Oceanirhabdus</taxon>
    </lineage>
</organism>
<proteinExistence type="predicted"/>
<dbReference type="PANTHER" id="PTHR11804">
    <property type="entry name" value="PROTEASE M3 THIMET OLIGOPEPTIDASE-RELATED"/>
    <property type="match status" value="1"/>
</dbReference>
<dbReference type="NCBIfam" id="TIGR02289">
    <property type="entry name" value="M3_not_pepF"/>
    <property type="match status" value="1"/>
</dbReference>
<dbReference type="InterPro" id="IPR045090">
    <property type="entry name" value="Pept_M3A_M3B"/>
</dbReference>